<dbReference type="Proteomes" id="UP000636949">
    <property type="component" value="Unassembled WGS sequence"/>
</dbReference>
<gene>
    <name evidence="2" type="ORF">GCM10010995_07880</name>
</gene>
<dbReference type="RefSeq" id="WP_117002150.1">
    <property type="nucleotide sequence ID" value="NZ_BMJS01000005.1"/>
</dbReference>
<accession>A0A8J2Z3A5</accession>
<evidence type="ECO:0000313" key="2">
    <source>
        <dbReference type="EMBL" id="GGF93183.1"/>
    </source>
</evidence>
<feature type="compositionally biased region" description="Low complexity" evidence="1">
    <location>
        <begin position="101"/>
        <end position="116"/>
    </location>
</feature>
<feature type="region of interest" description="Disordered" evidence="1">
    <location>
        <begin position="90"/>
        <end position="137"/>
    </location>
</feature>
<sequence>MSNKKQSINLMLEKLDGVLSHPIGETLQKSEQYAPLKQISSLVKKLKIEAGLKDLKNQLVTIQAQSLSASEMFEKMSLVEAQIEEIFSTARGSMKDKPEQSKNSNYKNNSSNYNKPKQNKADNNHVESEQSDDCLYS</sequence>
<evidence type="ECO:0000256" key="1">
    <source>
        <dbReference type="SAM" id="MobiDB-lite"/>
    </source>
</evidence>
<comment type="caution">
    <text evidence="2">The sequence shown here is derived from an EMBL/GenBank/DDBJ whole genome shotgun (WGS) entry which is preliminary data.</text>
</comment>
<keyword evidence="3" id="KW-1185">Reference proteome</keyword>
<reference evidence="2" key="1">
    <citation type="journal article" date="2014" name="Int. J. Syst. Evol. Microbiol.">
        <title>Complete genome sequence of Corynebacterium casei LMG S-19264T (=DSM 44701T), isolated from a smear-ripened cheese.</title>
        <authorList>
            <consortium name="US DOE Joint Genome Institute (JGI-PGF)"/>
            <person name="Walter F."/>
            <person name="Albersmeier A."/>
            <person name="Kalinowski J."/>
            <person name="Ruckert C."/>
        </authorList>
    </citation>
    <scope>NUCLEOTIDE SEQUENCE</scope>
    <source>
        <strain evidence="2">CGMCC 1.15758</strain>
    </source>
</reference>
<name>A0A8J2Z3A5_9GAMM</name>
<reference evidence="2" key="2">
    <citation type="submission" date="2020-09" db="EMBL/GenBank/DDBJ databases">
        <authorList>
            <person name="Sun Q."/>
            <person name="Zhou Y."/>
        </authorList>
    </citation>
    <scope>NUCLEOTIDE SEQUENCE</scope>
    <source>
        <strain evidence="2">CGMCC 1.15758</strain>
    </source>
</reference>
<organism evidence="2 3">
    <name type="scientific">Cysteiniphilum litorale</name>
    <dbReference type="NCBI Taxonomy" id="2056700"/>
    <lineage>
        <taxon>Bacteria</taxon>
        <taxon>Pseudomonadati</taxon>
        <taxon>Pseudomonadota</taxon>
        <taxon>Gammaproteobacteria</taxon>
        <taxon>Thiotrichales</taxon>
        <taxon>Fastidiosibacteraceae</taxon>
        <taxon>Cysteiniphilum</taxon>
    </lineage>
</organism>
<feature type="compositionally biased region" description="Basic and acidic residues" evidence="1">
    <location>
        <begin position="119"/>
        <end position="128"/>
    </location>
</feature>
<proteinExistence type="predicted"/>
<evidence type="ECO:0000313" key="3">
    <source>
        <dbReference type="Proteomes" id="UP000636949"/>
    </source>
</evidence>
<dbReference type="EMBL" id="BMJS01000005">
    <property type="protein sequence ID" value="GGF93183.1"/>
    <property type="molecule type" value="Genomic_DNA"/>
</dbReference>
<dbReference type="AlphaFoldDB" id="A0A8J2Z3A5"/>
<protein>
    <submittedName>
        <fullName evidence="2">Uncharacterized protein</fullName>
    </submittedName>
</protein>